<evidence type="ECO:0000313" key="5">
    <source>
        <dbReference type="EMBL" id="MDX8486527.1"/>
    </source>
</evidence>
<dbReference type="CDD" id="cd07036">
    <property type="entry name" value="TPP_PYR_E1-PDHc-beta_like"/>
    <property type="match status" value="1"/>
</dbReference>
<feature type="domain" description="Transketolase-like pyrimidine-binding" evidence="4">
    <location>
        <begin position="8"/>
        <end position="183"/>
    </location>
</feature>
<organism evidence="5 6">
    <name type="scientific">Mesorhizobium humile</name>
    <dbReference type="NCBI Taxonomy" id="3072313"/>
    <lineage>
        <taxon>Bacteria</taxon>
        <taxon>Pseudomonadati</taxon>
        <taxon>Pseudomonadota</taxon>
        <taxon>Alphaproteobacteria</taxon>
        <taxon>Hyphomicrobiales</taxon>
        <taxon>Phyllobacteriaceae</taxon>
        <taxon>Mesorhizobium</taxon>
    </lineage>
</organism>
<name>A0ABU4YHV1_9HYPH</name>
<evidence type="ECO:0000313" key="6">
    <source>
        <dbReference type="Proteomes" id="UP001280156"/>
    </source>
</evidence>
<dbReference type="SUPFAM" id="SSF52518">
    <property type="entry name" value="Thiamin diphosphate-binding fold (THDP-binding)"/>
    <property type="match status" value="1"/>
</dbReference>
<dbReference type="EC" id="1.2.4.-" evidence="5"/>
<comment type="caution">
    <text evidence="5">The sequence shown here is derived from an EMBL/GenBank/DDBJ whole genome shotgun (WGS) entry which is preliminary data.</text>
</comment>
<dbReference type="InterPro" id="IPR029061">
    <property type="entry name" value="THDP-binding"/>
</dbReference>
<dbReference type="GO" id="GO:0016491">
    <property type="term" value="F:oxidoreductase activity"/>
    <property type="evidence" value="ECO:0007669"/>
    <property type="project" value="UniProtKB-KW"/>
</dbReference>
<dbReference type="SUPFAM" id="SSF52922">
    <property type="entry name" value="TK C-terminal domain-like"/>
    <property type="match status" value="1"/>
</dbReference>
<dbReference type="Pfam" id="PF02780">
    <property type="entry name" value="Transketolase_C"/>
    <property type="match status" value="1"/>
</dbReference>
<dbReference type="InterPro" id="IPR005475">
    <property type="entry name" value="Transketolase-like_Pyr-bd"/>
</dbReference>
<reference evidence="5 6" key="1">
    <citation type="submission" date="2023-08" db="EMBL/GenBank/DDBJ databases">
        <title>Implementing the SeqCode for naming new Mesorhizobium species isolated from Vachellia karroo root nodules.</title>
        <authorList>
            <person name="Van Lill M."/>
        </authorList>
    </citation>
    <scope>NUCLEOTIDE SEQUENCE [LARGE SCALE GENOMIC DNA]</scope>
    <source>
        <strain evidence="5 6">VK2B</strain>
    </source>
</reference>
<dbReference type="EMBL" id="JAVIIV010000009">
    <property type="protein sequence ID" value="MDX8486527.1"/>
    <property type="molecule type" value="Genomic_DNA"/>
</dbReference>
<evidence type="ECO:0000256" key="3">
    <source>
        <dbReference type="ARBA" id="ARBA00023052"/>
    </source>
</evidence>
<dbReference type="NCBIfam" id="NF006667">
    <property type="entry name" value="PRK09212.1"/>
    <property type="match status" value="1"/>
</dbReference>
<keyword evidence="6" id="KW-1185">Reference proteome</keyword>
<dbReference type="RefSeq" id="WP_320297253.1">
    <property type="nucleotide sequence ID" value="NZ_JAVIIU010000010.1"/>
</dbReference>
<dbReference type="Pfam" id="PF02779">
    <property type="entry name" value="Transket_pyr"/>
    <property type="match status" value="1"/>
</dbReference>
<evidence type="ECO:0000259" key="4">
    <source>
        <dbReference type="SMART" id="SM00861"/>
    </source>
</evidence>
<comment type="cofactor">
    <cofactor evidence="1">
        <name>thiamine diphosphate</name>
        <dbReference type="ChEBI" id="CHEBI:58937"/>
    </cofactor>
</comment>
<keyword evidence="2 5" id="KW-0560">Oxidoreductase</keyword>
<dbReference type="SMART" id="SM00861">
    <property type="entry name" value="Transket_pyr"/>
    <property type="match status" value="1"/>
</dbReference>
<dbReference type="Proteomes" id="UP001280156">
    <property type="component" value="Unassembled WGS sequence"/>
</dbReference>
<dbReference type="InterPro" id="IPR009014">
    <property type="entry name" value="Transketo_C/PFOR_II"/>
</dbReference>
<evidence type="ECO:0000256" key="2">
    <source>
        <dbReference type="ARBA" id="ARBA00023002"/>
    </source>
</evidence>
<accession>A0ABU4YHV1</accession>
<proteinExistence type="predicted"/>
<dbReference type="PANTHER" id="PTHR43257">
    <property type="entry name" value="PYRUVATE DEHYDROGENASE E1 COMPONENT BETA SUBUNIT"/>
    <property type="match status" value="1"/>
</dbReference>
<evidence type="ECO:0000256" key="1">
    <source>
        <dbReference type="ARBA" id="ARBA00001964"/>
    </source>
</evidence>
<sequence length="332" mass="35456">MDAAVRELSYAQAIQEAMAIAMDMDERVFLMGEDIGVYGGAFQVTGDLVERYGADRVIDTPISELGGAGVAVGAAVTGMRPIFEFQFSDFATLGMEQIVNQAAKMRFMLGGEVSVPVVMRFPAGSGTGAAAQHSQSLEAWLGHVPGLKVIQPATPHDAKGMLLAAVADPDPVMIFEHKLLYKMKGHVPEGHYTVPIGKAEIRREGRDLTVVATSIMVQKALDAAAALEGEGIDIEVVDLRTIRPIDRQTVIDSVKKTSRLLCVYEAVKTLGIGAEVSALVAESEAFDYLDAPIVRLGGAETPIPYNPDLEKATVPQVPDIITAARDLVKGVR</sequence>
<dbReference type="Gene3D" id="3.40.50.970">
    <property type="match status" value="1"/>
</dbReference>
<gene>
    <name evidence="5" type="ORF">RFM52_15075</name>
</gene>
<keyword evidence="3" id="KW-0786">Thiamine pyrophosphate</keyword>
<dbReference type="PANTHER" id="PTHR43257:SF2">
    <property type="entry name" value="PYRUVATE DEHYDROGENASE E1 COMPONENT SUBUNIT BETA"/>
    <property type="match status" value="1"/>
</dbReference>
<protein>
    <submittedName>
        <fullName evidence="5">Alpha-ketoacid dehydrogenase subunit beta</fullName>
        <ecNumber evidence="5">1.2.4.-</ecNumber>
    </submittedName>
</protein>
<dbReference type="Gene3D" id="3.40.50.920">
    <property type="match status" value="1"/>
</dbReference>
<dbReference type="InterPro" id="IPR033248">
    <property type="entry name" value="Transketolase_C"/>
</dbReference>